<accession>A0A066RH35</accession>
<gene>
    <name evidence="2" type="ORF">EA58_20840</name>
</gene>
<reference evidence="2 3" key="1">
    <citation type="submission" date="2014-04" db="EMBL/GenBank/DDBJ databases">
        <title>Draft genome sequence of Photobacterium halotolerans S2753: a solonamide, ngercheumicin and holomycin producer.</title>
        <authorList>
            <person name="Machado H.R."/>
            <person name="Gram L."/>
        </authorList>
    </citation>
    <scope>NUCLEOTIDE SEQUENCE [LARGE SCALE GENOMIC DNA]</scope>
    <source>
        <strain evidence="2 3">S2753</strain>
    </source>
</reference>
<sequence length="224" mass="24609">MTMKSRSRPIFVLSHLPLLVALAFSFDAAADSETEATVVAPSQNAAQVLADVFEQSGRTWKRNAMAYARLPVRSEIGRKVMTFALDDEGKPAVASEAEIQENSVIVRDMTPFVGAVYREYLMSKDAWYEDYGLVPDTLTFHSYQSVKTLRVITVDESVLAAFGSHHGQPIQLNQSDFPGRESDLHSENQLITLSLGDSVTDSGAIVSPDVLKTDFIPQDIAPDI</sequence>
<feature type="signal peptide" evidence="1">
    <location>
        <begin position="1"/>
        <end position="30"/>
    </location>
</feature>
<evidence type="ECO:0000313" key="3">
    <source>
        <dbReference type="Proteomes" id="UP000027192"/>
    </source>
</evidence>
<dbReference type="RefSeq" id="WP_036757141.1">
    <property type="nucleotide sequence ID" value="NZ_JAGSGC010000011.1"/>
</dbReference>
<name>A0A066RH35_9GAMM</name>
<dbReference type="OrthoDB" id="5813431at2"/>
<protein>
    <submittedName>
        <fullName evidence="2">Uncharacterized protein</fullName>
    </submittedName>
</protein>
<organism evidence="2 3">
    <name type="scientific">Photobacterium galatheae</name>
    <dbReference type="NCBI Taxonomy" id="1654360"/>
    <lineage>
        <taxon>Bacteria</taxon>
        <taxon>Pseudomonadati</taxon>
        <taxon>Pseudomonadota</taxon>
        <taxon>Gammaproteobacteria</taxon>
        <taxon>Vibrionales</taxon>
        <taxon>Vibrionaceae</taxon>
        <taxon>Photobacterium</taxon>
    </lineage>
</organism>
<dbReference type="STRING" id="1654360.EA58_20840"/>
<proteinExistence type="predicted"/>
<dbReference type="Proteomes" id="UP000027192">
    <property type="component" value="Unassembled WGS sequence"/>
</dbReference>
<keyword evidence="3" id="KW-1185">Reference proteome</keyword>
<feature type="chain" id="PRO_5001625702" evidence="1">
    <location>
        <begin position="31"/>
        <end position="224"/>
    </location>
</feature>
<comment type="caution">
    <text evidence="2">The sequence shown here is derived from an EMBL/GenBank/DDBJ whole genome shotgun (WGS) entry which is preliminary data.</text>
</comment>
<dbReference type="AlphaFoldDB" id="A0A066RH35"/>
<evidence type="ECO:0000256" key="1">
    <source>
        <dbReference type="SAM" id="SignalP"/>
    </source>
</evidence>
<keyword evidence="1" id="KW-0732">Signal</keyword>
<evidence type="ECO:0000313" key="2">
    <source>
        <dbReference type="EMBL" id="KDM89735.1"/>
    </source>
</evidence>
<dbReference type="EMBL" id="JMIB01000044">
    <property type="protein sequence ID" value="KDM89735.1"/>
    <property type="molecule type" value="Genomic_DNA"/>
</dbReference>